<dbReference type="Proteomes" id="UP000243498">
    <property type="component" value="Unassembled WGS sequence"/>
</dbReference>
<name>A0A166ZG61_METRR</name>
<dbReference type="OrthoDB" id="9970474at2759"/>
<keyword evidence="2" id="KW-1185">Reference proteome</keyword>
<evidence type="ECO:0000313" key="2">
    <source>
        <dbReference type="Proteomes" id="UP000243498"/>
    </source>
</evidence>
<sequence length="311" mass="34390">MATTTVLEKPGPPSQQQSTLHVADDSIPAVPPPWHLTGDVYLFSWWASSTLPDHAYSPLEAQSSFAAPTSGQPVGGLAMIQILRYKDSPVGPYDEMLVVPGSFDWPRDVGAGAGAAAARRAGNPNPRISRIYVSQKHSCYNGRLNWNTPKHLARFDWDMGPDDSITVKIYPHDTDDDDGDDTESAASARPFFQASWSPVRFMPSFPFATAWVGRLGLDTTLVMPPLPRGNGSQGELPGTDAWRALVPSQYSRRTRLGWFDIAQRDPDGRLLGPYENFWPGLARWQLGLKMEDADLRFDPPLDLWSHARSMS</sequence>
<protein>
    <submittedName>
        <fullName evidence="1">Uncharacterized protein</fullName>
    </submittedName>
</protein>
<dbReference type="EMBL" id="AZHC01000028">
    <property type="protein sequence ID" value="OAA37886.1"/>
    <property type="molecule type" value="Genomic_DNA"/>
</dbReference>
<dbReference type="AlphaFoldDB" id="A0A166ZG61"/>
<dbReference type="Gene3D" id="2.40.400.10">
    <property type="entry name" value="Acetoacetate decarboxylase-like"/>
    <property type="match status" value="1"/>
</dbReference>
<dbReference type="OMA" id="GTDQWCS"/>
<accession>A0A166ZG61</accession>
<gene>
    <name evidence="1" type="ORF">NOR_06963</name>
</gene>
<dbReference type="SUPFAM" id="SSF160104">
    <property type="entry name" value="Acetoacetate decarboxylase-like"/>
    <property type="match status" value="1"/>
</dbReference>
<comment type="caution">
    <text evidence="1">The sequence shown here is derived from an EMBL/GenBank/DDBJ whole genome shotgun (WGS) entry which is preliminary data.</text>
</comment>
<proteinExistence type="predicted"/>
<dbReference type="PANTHER" id="PTHR40518">
    <property type="entry name" value="ACETOACETATE DECARBOXYLASE"/>
    <property type="match status" value="1"/>
</dbReference>
<organism evidence="1 2">
    <name type="scientific">Metarhizium rileyi (strain RCEF 4871)</name>
    <name type="common">Nomuraea rileyi</name>
    <dbReference type="NCBI Taxonomy" id="1649241"/>
    <lineage>
        <taxon>Eukaryota</taxon>
        <taxon>Fungi</taxon>
        <taxon>Dikarya</taxon>
        <taxon>Ascomycota</taxon>
        <taxon>Pezizomycotina</taxon>
        <taxon>Sordariomycetes</taxon>
        <taxon>Hypocreomycetidae</taxon>
        <taxon>Hypocreales</taxon>
        <taxon>Clavicipitaceae</taxon>
        <taxon>Metarhizium</taxon>
    </lineage>
</organism>
<dbReference type="InterPro" id="IPR023375">
    <property type="entry name" value="ADC_dom_sf"/>
</dbReference>
<reference evidence="1 2" key="1">
    <citation type="journal article" date="2016" name="Genome Biol. Evol.">
        <title>Divergent and convergent evolution of fungal pathogenicity.</title>
        <authorList>
            <person name="Shang Y."/>
            <person name="Xiao G."/>
            <person name="Zheng P."/>
            <person name="Cen K."/>
            <person name="Zhan S."/>
            <person name="Wang C."/>
        </authorList>
    </citation>
    <scope>NUCLEOTIDE SEQUENCE [LARGE SCALE GENOMIC DNA]</scope>
    <source>
        <strain evidence="1 2">RCEF 4871</strain>
    </source>
</reference>
<evidence type="ECO:0000313" key="1">
    <source>
        <dbReference type="EMBL" id="OAA37886.1"/>
    </source>
</evidence>
<dbReference type="PANTHER" id="PTHR40518:SF1">
    <property type="entry name" value="ACETOACETATE DECARBOXYLASE"/>
    <property type="match status" value="1"/>
</dbReference>